<proteinExistence type="predicted"/>
<gene>
    <name evidence="1" type="ORF">B0A48_03453</name>
</gene>
<dbReference type="InParanoid" id="A0A1V8TK21"/>
<reference evidence="2" key="1">
    <citation type="submission" date="2017-03" db="EMBL/GenBank/DDBJ databases">
        <title>Genomes of endolithic fungi from Antarctica.</title>
        <authorList>
            <person name="Coleine C."/>
            <person name="Masonjones S."/>
            <person name="Stajich J.E."/>
        </authorList>
    </citation>
    <scope>NUCLEOTIDE SEQUENCE [LARGE SCALE GENOMIC DNA]</scope>
    <source>
        <strain evidence="2">CCFEE 5527</strain>
    </source>
</reference>
<evidence type="ECO:0000313" key="2">
    <source>
        <dbReference type="Proteomes" id="UP000192596"/>
    </source>
</evidence>
<comment type="caution">
    <text evidence="1">The sequence shown here is derived from an EMBL/GenBank/DDBJ whole genome shotgun (WGS) entry which is preliminary data.</text>
</comment>
<name>A0A1V8TK21_9PEZI</name>
<dbReference type="OrthoDB" id="509124at2759"/>
<organism evidence="1 2">
    <name type="scientific">Cryoendolithus antarcticus</name>
    <dbReference type="NCBI Taxonomy" id="1507870"/>
    <lineage>
        <taxon>Eukaryota</taxon>
        <taxon>Fungi</taxon>
        <taxon>Dikarya</taxon>
        <taxon>Ascomycota</taxon>
        <taxon>Pezizomycotina</taxon>
        <taxon>Dothideomycetes</taxon>
        <taxon>Dothideomycetidae</taxon>
        <taxon>Cladosporiales</taxon>
        <taxon>Cladosporiaceae</taxon>
        <taxon>Cryoendolithus</taxon>
    </lineage>
</organism>
<dbReference type="Proteomes" id="UP000192596">
    <property type="component" value="Unassembled WGS sequence"/>
</dbReference>
<dbReference type="InterPro" id="IPR023393">
    <property type="entry name" value="START-like_dom_sf"/>
</dbReference>
<evidence type="ECO:0000313" key="1">
    <source>
        <dbReference type="EMBL" id="OQO11726.1"/>
    </source>
</evidence>
<dbReference type="CDD" id="cd07822">
    <property type="entry name" value="SRPBCC_4"/>
    <property type="match status" value="1"/>
</dbReference>
<protein>
    <recommendedName>
        <fullName evidence="3">Coenzyme Q-binding protein COQ10 START domain-containing protein</fullName>
    </recommendedName>
</protein>
<dbReference type="EMBL" id="NAJO01000006">
    <property type="protein sequence ID" value="OQO11726.1"/>
    <property type="molecule type" value="Genomic_DNA"/>
</dbReference>
<dbReference type="Gene3D" id="3.30.530.20">
    <property type="match status" value="1"/>
</dbReference>
<accession>A0A1V8TK21</accession>
<sequence length="214" mass="23769">MATSTWPPSEGLSTPTVALRDALLTLSASTNIKAPAALVLDVLRETLQYKDWNTWCPDVTFESQPADAPTADKLNKGTVFTFHVIMEASKPTKTTATRLIVTDISTPQHPSDYISSTSVDSMKAYTSDLSTVYRISWKGDGGFPGLRSERFHEIILRGEQQCEVRTWEVMGGVLARTVKWFYQKTLNEKFELWCSDLKKRSEALATQGTAPASN</sequence>
<dbReference type="SUPFAM" id="SSF55961">
    <property type="entry name" value="Bet v1-like"/>
    <property type="match status" value="1"/>
</dbReference>
<dbReference type="AlphaFoldDB" id="A0A1V8TK21"/>
<evidence type="ECO:0008006" key="3">
    <source>
        <dbReference type="Google" id="ProtNLM"/>
    </source>
</evidence>
<keyword evidence="2" id="KW-1185">Reference proteome</keyword>